<keyword evidence="2" id="KW-0472">Membrane</keyword>
<proteinExistence type="predicted"/>
<keyword evidence="2" id="KW-0812">Transmembrane</keyword>
<dbReference type="PANTHER" id="PTHR34475:SF1">
    <property type="entry name" value="CYTOSKELETON PROTEIN RODZ"/>
    <property type="match status" value="1"/>
</dbReference>
<dbReference type="CDD" id="cd00093">
    <property type="entry name" value="HTH_XRE"/>
    <property type="match status" value="1"/>
</dbReference>
<evidence type="ECO:0000256" key="1">
    <source>
        <dbReference type="SAM" id="MobiDB-lite"/>
    </source>
</evidence>
<evidence type="ECO:0000313" key="5">
    <source>
        <dbReference type="Proteomes" id="UP000192342"/>
    </source>
</evidence>
<dbReference type="PANTHER" id="PTHR34475">
    <property type="match status" value="1"/>
</dbReference>
<comment type="caution">
    <text evidence="4">The sequence shown here is derived from an EMBL/GenBank/DDBJ whole genome shotgun (WGS) entry which is preliminary data.</text>
</comment>
<dbReference type="InterPro" id="IPR010982">
    <property type="entry name" value="Lambda_DNA-bd_dom_sf"/>
</dbReference>
<feature type="compositionally biased region" description="Basic and acidic residues" evidence="1">
    <location>
        <begin position="170"/>
        <end position="180"/>
    </location>
</feature>
<dbReference type="Gene3D" id="1.10.260.40">
    <property type="entry name" value="lambda repressor-like DNA-binding domains"/>
    <property type="match status" value="1"/>
</dbReference>
<accession>A0A1Y1SG39</accession>
<feature type="region of interest" description="Disordered" evidence="1">
    <location>
        <begin position="148"/>
        <end position="190"/>
    </location>
</feature>
<organism evidence="4 5">
    <name type="scientific">Oceanococcus atlanticus</name>
    <dbReference type="NCBI Taxonomy" id="1317117"/>
    <lineage>
        <taxon>Bacteria</taxon>
        <taxon>Pseudomonadati</taxon>
        <taxon>Pseudomonadota</taxon>
        <taxon>Gammaproteobacteria</taxon>
        <taxon>Chromatiales</taxon>
        <taxon>Oceanococcaceae</taxon>
        <taxon>Oceanococcus</taxon>
    </lineage>
</organism>
<reference evidence="4 5" key="1">
    <citation type="submission" date="2013-04" db="EMBL/GenBank/DDBJ databases">
        <title>Oceanococcus atlanticus 22II-S10r2 Genome Sequencing.</title>
        <authorList>
            <person name="Lai Q."/>
            <person name="Li G."/>
            <person name="Shao Z."/>
        </authorList>
    </citation>
    <scope>NUCLEOTIDE SEQUENCE [LARGE SCALE GENOMIC DNA]</scope>
    <source>
        <strain evidence="4 5">22II-S10r2</strain>
    </source>
</reference>
<name>A0A1Y1SG39_9GAMM</name>
<feature type="transmembrane region" description="Helical" evidence="2">
    <location>
        <begin position="117"/>
        <end position="138"/>
    </location>
</feature>
<dbReference type="EMBL" id="AQQV01000001">
    <property type="protein sequence ID" value="ORE88321.1"/>
    <property type="molecule type" value="Genomic_DNA"/>
</dbReference>
<dbReference type="AlphaFoldDB" id="A0A1Y1SG39"/>
<dbReference type="GO" id="GO:0003677">
    <property type="term" value="F:DNA binding"/>
    <property type="evidence" value="ECO:0007669"/>
    <property type="project" value="InterPro"/>
</dbReference>
<dbReference type="OrthoDB" id="9790252at2"/>
<dbReference type="Pfam" id="PF13413">
    <property type="entry name" value="HTH_25"/>
    <property type="match status" value="1"/>
</dbReference>
<keyword evidence="5" id="KW-1185">Reference proteome</keyword>
<feature type="domain" description="Cytoskeleton protein RodZ-like C-terminal" evidence="3">
    <location>
        <begin position="237"/>
        <end position="297"/>
    </location>
</feature>
<evidence type="ECO:0000256" key="2">
    <source>
        <dbReference type="SAM" id="Phobius"/>
    </source>
</evidence>
<dbReference type="InterPro" id="IPR025194">
    <property type="entry name" value="RodZ-like_C"/>
</dbReference>
<dbReference type="STRING" id="1317117.ATO7_00560"/>
<gene>
    <name evidence="4" type="ORF">ATO7_00560</name>
</gene>
<dbReference type="Proteomes" id="UP000192342">
    <property type="component" value="Unassembled WGS sequence"/>
</dbReference>
<dbReference type="InterPro" id="IPR001387">
    <property type="entry name" value="Cro/C1-type_HTH"/>
</dbReference>
<dbReference type="RefSeq" id="WP_083558975.1">
    <property type="nucleotide sequence ID" value="NZ_AQQV01000001.1"/>
</dbReference>
<dbReference type="Pfam" id="PF13464">
    <property type="entry name" value="RodZ_C"/>
    <property type="match status" value="1"/>
</dbReference>
<protein>
    <recommendedName>
        <fullName evidence="3">Cytoskeleton protein RodZ-like C-terminal domain-containing protein</fullName>
    </recommendedName>
</protein>
<dbReference type="InterPro" id="IPR050400">
    <property type="entry name" value="Bact_Cytoskel_RodZ"/>
</dbReference>
<keyword evidence="2" id="KW-1133">Transmembrane helix</keyword>
<evidence type="ECO:0000259" key="3">
    <source>
        <dbReference type="Pfam" id="PF13464"/>
    </source>
</evidence>
<sequence length="317" mass="34363">MSEQDYEYLDAPEDLSQIPVPGKLVRQTREQRGLSIEDMSARTRLTDNVLHMVERDDYLGMGEPVYARGYYRKCAEALGLNGDLLVEAYERHSGTMSPVPTIDQRPSIAYREGPGRVALAVAIGLILVVFAISALWLWDKDGAAEAAAQTAPSPVGAIPTPQPSTAPVERPARTEVDASSRNEAPMQSPLVTPAPTLAAVTAQPTPEVRPTATPQASAAAPAAAPVRPEVRVEVQGGEAWLDVRDPSGNKLLYKLLQPGSVREFTGQPPFKLSLGRADNVRIWVQGQPVEFKAQIESDLRAFFYIDAQGRVSDEVTP</sequence>
<evidence type="ECO:0000313" key="4">
    <source>
        <dbReference type="EMBL" id="ORE88321.1"/>
    </source>
</evidence>